<sequence>MLAGKREENPAGSSNNLRGDVLRVLGVLKVATADRGPAPELPTQRQAEAFEAEVGPHRLAPRDALRSRASTACRRTERADPGRGHAAQPDAHGIEGSAAELGQPAGETGNPARGAGRTGASHPMVVNEAVLTLLRPKPDLSRPAREPADILAAAQAAVDAPDGLGTIASYATEVALPATGTWSNPGKGGAQADIVITAPEDGMPPLSVEIDNCYESAQVLAA</sequence>
<evidence type="ECO:0000313" key="3">
    <source>
        <dbReference type="Proteomes" id="UP000617743"/>
    </source>
</evidence>
<protein>
    <submittedName>
        <fullName evidence="2">Uncharacterized protein</fullName>
    </submittedName>
</protein>
<feature type="region of interest" description="Disordered" evidence="1">
    <location>
        <begin position="33"/>
        <end position="122"/>
    </location>
</feature>
<feature type="region of interest" description="Disordered" evidence="1">
    <location>
        <begin position="1"/>
        <end position="20"/>
    </location>
</feature>
<accession>A0ABQ2XY04</accession>
<evidence type="ECO:0000256" key="1">
    <source>
        <dbReference type="SAM" id="MobiDB-lite"/>
    </source>
</evidence>
<dbReference type="EMBL" id="BMWC01000032">
    <property type="protein sequence ID" value="GGX37155.1"/>
    <property type="molecule type" value="Genomic_DNA"/>
</dbReference>
<reference evidence="3" key="1">
    <citation type="journal article" date="2019" name="Int. J. Syst. Evol. Microbiol.">
        <title>The Global Catalogue of Microorganisms (GCM) 10K type strain sequencing project: providing services to taxonomists for standard genome sequencing and annotation.</title>
        <authorList>
            <consortium name="The Broad Institute Genomics Platform"/>
            <consortium name="The Broad Institute Genome Sequencing Center for Infectious Disease"/>
            <person name="Wu L."/>
            <person name="Ma J."/>
        </authorList>
    </citation>
    <scope>NUCLEOTIDE SEQUENCE [LARGE SCALE GENOMIC DNA]</scope>
    <source>
        <strain evidence="3">JCM 4866</strain>
    </source>
</reference>
<feature type="compositionally biased region" description="Basic and acidic residues" evidence="1">
    <location>
        <begin position="54"/>
        <end position="66"/>
    </location>
</feature>
<evidence type="ECO:0000313" key="2">
    <source>
        <dbReference type="EMBL" id="GGX37155.1"/>
    </source>
</evidence>
<feature type="compositionally biased region" description="Basic and acidic residues" evidence="1">
    <location>
        <begin position="74"/>
        <end position="83"/>
    </location>
</feature>
<proteinExistence type="predicted"/>
<dbReference type="Proteomes" id="UP000617743">
    <property type="component" value="Unassembled WGS sequence"/>
</dbReference>
<comment type="caution">
    <text evidence="2">The sequence shown here is derived from an EMBL/GenBank/DDBJ whole genome shotgun (WGS) entry which is preliminary data.</text>
</comment>
<name>A0ABQ2XY04_9ACTN</name>
<organism evidence="2 3">
    <name type="scientific">Streptomyces lomondensis</name>
    <dbReference type="NCBI Taxonomy" id="68229"/>
    <lineage>
        <taxon>Bacteria</taxon>
        <taxon>Bacillati</taxon>
        <taxon>Actinomycetota</taxon>
        <taxon>Actinomycetes</taxon>
        <taxon>Kitasatosporales</taxon>
        <taxon>Streptomycetaceae</taxon>
        <taxon>Streptomyces</taxon>
    </lineage>
</organism>
<gene>
    <name evidence="2" type="ORF">GCM10010383_78920</name>
</gene>
<keyword evidence="3" id="KW-1185">Reference proteome</keyword>